<feature type="compositionally biased region" description="Basic and acidic residues" evidence="5">
    <location>
        <begin position="931"/>
        <end position="942"/>
    </location>
</feature>
<proteinExistence type="predicted"/>
<evidence type="ECO:0000256" key="5">
    <source>
        <dbReference type="SAM" id="MobiDB-lite"/>
    </source>
</evidence>
<feature type="transmembrane region" description="Helical" evidence="6">
    <location>
        <begin position="963"/>
        <end position="988"/>
    </location>
</feature>
<feature type="compositionally biased region" description="Basic residues" evidence="5">
    <location>
        <begin position="352"/>
        <end position="362"/>
    </location>
</feature>
<sequence length="1057" mass="114180">MALDIQCNIAGIGAEWDNDWHIASLFIIIGTSAVGVFLPIISQTTRVFKGFGVPGFIIQLGQFFGAGVIIATAFIHLFPTANISLASPCLGAFADRYGAWASLIAMTTVFTMHSIEWWLVEAWMGKASDRQHGHAGSRKLKRRLMRCFRLKPNHGYSSDEDNCDDDDDDDDQMLFPAYSRAFNASRMILPQTSSQPPTQTSRYVFGGTSTMSRSSRFIDAKSASIYTGGFALSKYGNYAAVVQSRQHLAIINNERISRYLYSEPQFPHYGPPVWPLPPLGTSNQVGILSVMHGNNKQAKSTPELLRKYQKSVCKSHGSSAFAHACSSLSSSASARHTQSSNAVSLRPNSFSKRLRSKVRSKVASKSAQDLGAKKRCLSMPRLPPTTLDAAVCDSLLDPLSISSGSGGNGYVSDSAENCSSQSSAECSNSSDSCISSQNPRHVGGHPVSVAAAAAAAVASRRHSLHSSSVLQKTSLSESFYGRQGHSTGRLDPVPENDDSWGTSIPYRSADNVLCGLPPLSASLRTQLASGQTTYLSAKTHKRVSIPTPSSSSAVQLNAKSQRSSLLSSASSAPPPIPPLPLQSSIYQSSVISGNINASSGHSKRNAASSEYPMSLRQQRREFNSRAMPFAANYQEHHNHHIDDTNCINLVNELPAREAAQSADLCGIDNDQESTAIHSSPNLFDLSKYRLPVEVKRRALATYLLELGIALYSVLIGLALAISDHGFFALFIAICFHQFFEGLALGTSLAELYWIKAQIAASAAATNAMLDDNANAAVGEDTLASNTSEQQAEGNCVQNRAAASHTNDACVLNVDQSTGRAYNSARSNVDFDRQVDRVYMSCSDNQDSMILEQGELSHGSSDKQYARSKSRRTLTSMATSFTPEPWQVNPQLEQTLGGRLQDYVMINHPNIVNSATADAGADAGAHGLLPGNKDEIDGNDKRPAPTRYLKPRTNPERLPGWWKAWVSALAFTMTTPTGIIIGLAIRHIYEPNSTYALLLNGVLQSICTGVLIYAGLVTLMIGGFNSVQVKSSSRVRQVLLFFSVYSGAAVMAGLKIWK</sequence>
<evidence type="ECO:0000256" key="1">
    <source>
        <dbReference type="ARBA" id="ARBA00004141"/>
    </source>
</evidence>
<accession>A0A9W8CL15</accession>
<feature type="transmembrane region" description="Helical" evidence="6">
    <location>
        <begin position="699"/>
        <end position="721"/>
    </location>
</feature>
<dbReference type="Pfam" id="PF02535">
    <property type="entry name" value="Zip"/>
    <property type="match status" value="3"/>
</dbReference>
<feature type="transmembrane region" description="Helical" evidence="6">
    <location>
        <begin position="97"/>
        <end position="120"/>
    </location>
</feature>
<comment type="caution">
    <text evidence="7">The sequence shown here is derived from an EMBL/GenBank/DDBJ whole genome shotgun (WGS) entry which is preliminary data.</text>
</comment>
<feature type="region of interest" description="Disordered" evidence="5">
    <location>
        <begin position="537"/>
        <end position="559"/>
    </location>
</feature>
<keyword evidence="3 6" id="KW-1133">Transmembrane helix</keyword>
<dbReference type="PANTHER" id="PTHR11040">
    <property type="entry name" value="ZINC/IRON TRANSPORTER"/>
    <property type="match status" value="1"/>
</dbReference>
<dbReference type="GO" id="GO:0005385">
    <property type="term" value="F:zinc ion transmembrane transporter activity"/>
    <property type="evidence" value="ECO:0007669"/>
    <property type="project" value="TreeGrafter"/>
</dbReference>
<evidence type="ECO:0000256" key="2">
    <source>
        <dbReference type="ARBA" id="ARBA00022692"/>
    </source>
</evidence>
<name>A0A9W8CL15_9FUNG</name>
<evidence type="ECO:0000313" key="8">
    <source>
        <dbReference type="Proteomes" id="UP001145021"/>
    </source>
</evidence>
<comment type="subcellular location">
    <subcellularLocation>
        <location evidence="1">Membrane</location>
        <topology evidence="1">Multi-pass membrane protein</topology>
    </subcellularLocation>
</comment>
<dbReference type="InterPro" id="IPR003689">
    <property type="entry name" value="ZIP"/>
</dbReference>
<keyword evidence="8" id="KW-1185">Reference proteome</keyword>
<dbReference type="EMBL" id="JANBOH010000074">
    <property type="protein sequence ID" value="KAJ1646123.1"/>
    <property type="molecule type" value="Genomic_DNA"/>
</dbReference>
<gene>
    <name evidence="7" type="ORF">LPJ64_002361</name>
</gene>
<organism evidence="7 8">
    <name type="scientific">Coemansia asiatica</name>
    <dbReference type="NCBI Taxonomy" id="1052880"/>
    <lineage>
        <taxon>Eukaryota</taxon>
        <taxon>Fungi</taxon>
        <taxon>Fungi incertae sedis</taxon>
        <taxon>Zoopagomycota</taxon>
        <taxon>Kickxellomycotina</taxon>
        <taxon>Kickxellomycetes</taxon>
        <taxon>Kickxellales</taxon>
        <taxon>Kickxellaceae</taxon>
        <taxon>Coemansia</taxon>
    </lineage>
</organism>
<dbReference type="AlphaFoldDB" id="A0A9W8CL15"/>
<feature type="region of interest" description="Disordered" evidence="5">
    <location>
        <begin position="922"/>
        <end position="951"/>
    </location>
</feature>
<feature type="transmembrane region" description="Helical" evidence="6">
    <location>
        <begin position="20"/>
        <end position="41"/>
    </location>
</feature>
<keyword evidence="2 6" id="KW-0812">Transmembrane</keyword>
<evidence type="ECO:0000256" key="6">
    <source>
        <dbReference type="SAM" id="Phobius"/>
    </source>
</evidence>
<dbReference type="PANTHER" id="PTHR11040:SF44">
    <property type="entry name" value="PROTEIN ZNTC-RELATED"/>
    <property type="match status" value="1"/>
</dbReference>
<evidence type="ECO:0000313" key="7">
    <source>
        <dbReference type="EMBL" id="KAJ1646123.1"/>
    </source>
</evidence>
<keyword evidence="4 6" id="KW-0472">Membrane</keyword>
<feature type="region of interest" description="Disordered" evidence="5">
    <location>
        <begin position="480"/>
        <end position="502"/>
    </location>
</feature>
<feature type="compositionally biased region" description="Polar residues" evidence="5">
    <location>
        <begin position="546"/>
        <end position="559"/>
    </location>
</feature>
<reference evidence="7" key="1">
    <citation type="submission" date="2022-07" db="EMBL/GenBank/DDBJ databases">
        <title>Phylogenomic reconstructions and comparative analyses of Kickxellomycotina fungi.</title>
        <authorList>
            <person name="Reynolds N.K."/>
            <person name="Stajich J.E."/>
            <person name="Barry K."/>
            <person name="Grigoriev I.V."/>
            <person name="Crous P."/>
            <person name="Smith M.E."/>
        </authorList>
    </citation>
    <scope>NUCLEOTIDE SEQUENCE</scope>
    <source>
        <strain evidence="7">NBRC 105413</strain>
    </source>
</reference>
<feature type="transmembrane region" description="Helical" evidence="6">
    <location>
        <begin position="53"/>
        <end position="77"/>
    </location>
</feature>
<evidence type="ECO:0000256" key="4">
    <source>
        <dbReference type="ARBA" id="ARBA00023136"/>
    </source>
</evidence>
<evidence type="ECO:0000256" key="3">
    <source>
        <dbReference type="ARBA" id="ARBA00022989"/>
    </source>
</evidence>
<dbReference type="GO" id="GO:0005886">
    <property type="term" value="C:plasma membrane"/>
    <property type="evidence" value="ECO:0007669"/>
    <property type="project" value="TreeGrafter"/>
</dbReference>
<feature type="region of interest" description="Disordered" evidence="5">
    <location>
        <begin position="338"/>
        <end position="370"/>
    </location>
</feature>
<feature type="transmembrane region" description="Helical" evidence="6">
    <location>
        <begin position="1037"/>
        <end position="1056"/>
    </location>
</feature>
<feature type="transmembrane region" description="Helical" evidence="6">
    <location>
        <begin position="1000"/>
        <end position="1025"/>
    </location>
</feature>
<feature type="transmembrane region" description="Helical" evidence="6">
    <location>
        <begin position="727"/>
        <end position="749"/>
    </location>
</feature>
<dbReference type="Proteomes" id="UP001145021">
    <property type="component" value="Unassembled WGS sequence"/>
</dbReference>
<protein>
    <submittedName>
        <fullName evidence="7">Uncharacterized protein</fullName>
    </submittedName>
</protein>